<keyword evidence="4" id="KW-1185">Reference proteome</keyword>
<gene>
    <name evidence="3" type="ORF">CC78DRAFT_621214</name>
</gene>
<protein>
    <recommendedName>
        <fullName evidence="2">DUF7918 domain-containing protein</fullName>
    </recommendedName>
</protein>
<feature type="compositionally biased region" description="Basic and acidic residues" evidence="1">
    <location>
        <begin position="166"/>
        <end position="183"/>
    </location>
</feature>
<dbReference type="EMBL" id="ML986714">
    <property type="protein sequence ID" value="KAF2259252.1"/>
    <property type="molecule type" value="Genomic_DNA"/>
</dbReference>
<dbReference type="AlphaFoldDB" id="A0A9P4JYH4"/>
<feature type="compositionally biased region" description="Basic and acidic residues" evidence="1">
    <location>
        <begin position="254"/>
        <end position="277"/>
    </location>
</feature>
<evidence type="ECO:0000313" key="4">
    <source>
        <dbReference type="Proteomes" id="UP000800093"/>
    </source>
</evidence>
<dbReference type="InterPro" id="IPR057678">
    <property type="entry name" value="DUF7918"/>
</dbReference>
<feature type="region of interest" description="Disordered" evidence="1">
    <location>
        <begin position="164"/>
        <end position="184"/>
    </location>
</feature>
<feature type="domain" description="DUF7918" evidence="2">
    <location>
        <begin position="45"/>
        <end position="233"/>
    </location>
</feature>
<evidence type="ECO:0000313" key="3">
    <source>
        <dbReference type="EMBL" id="KAF2259252.1"/>
    </source>
</evidence>
<dbReference type="OrthoDB" id="436496at2759"/>
<evidence type="ECO:0000259" key="2">
    <source>
        <dbReference type="Pfam" id="PF25534"/>
    </source>
</evidence>
<feature type="compositionally biased region" description="Polar residues" evidence="1">
    <location>
        <begin position="414"/>
        <end position="435"/>
    </location>
</feature>
<reference evidence="4" key="1">
    <citation type="journal article" date="2020" name="Stud. Mycol.">
        <title>101 Dothideomycetes genomes: A test case for predicting lifestyles and emergence of pathogens.</title>
        <authorList>
            <person name="Haridas S."/>
            <person name="Albert R."/>
            <person name="Binder M."/>
            <person name="Bloem J."/>
            <person name="LaButti K."/>
            <person name="Salamov A."/>
            <person name="Andreopoulos B."/>
            <person name="Baker S."/>
            <person name="Barry K."/>
            <person name="Bills G."/>
            <person name="Bluhm B."/>
            <person name="Cannon C."/>
            <person name="Castanera R."/>
            <person name="Culley D."/>
            <person name="Daum C."/>
            <person name="Ezra D."/>
            <person name="Gonzalez J."/>
            <person name="Henrissat B."/>
            <person name="Kuo A."/>
            <person name="Liang C."/>
            <person name="Lipzen A."/>
            <person name="Lutzoni F."/>
            <person name="Magnuson J."/>
            <person name="Mondo S."/>
            <person name="Nolan M."/>
            <person name="Ohm R."/>
            <person name="Pangilinan J."/>
            <person name="Park H.-J."/>
            <person name="Ramirez L."/>
            <person name="Alfaro M."/>
            <person name="Sun H."/>
            <person name="Tritt A."/>
            <person name="Yoshinaga Y."/>
            <person name="Zwiers L.-H."/>
            <person name="Turgeon B."/>
            <person name="Goodwin S."/>
            <person name="Spatafora J."/>
            <person name="Crous P."/>
            <person name="Grigoriev I."/>
        </authorList>
    </citation>
    <scope>NUCLEOTIDE SEQUENCE [LARGE SCALE GENOMIC DNA]</scope>
    <source>
        <strain evidence="4">CBS 304.66</strain>
    </source>
</reference>
<evidence type="ECO:0000256" key="1">
    <source>
        <dbReference type="SAM" id="MobiDB-lite"/>
    </source>
</evidence>
<organism evidence="3 4">
    <name type="scientific">Lojkania enalia</name>
    <dbReference type="NCBI Taxonomy" id="147567"/>
    <lineage>
        <taxon>Eukaryota</taxon>
        <taxon>Fungi</taxon>
        <taxon>Dikarya</taxon>
        <taxon>Ascomycota</taxon>
        <taxon>Pezizomycotina</taxon>
        <taxon>Dothideomycetes</taxon>
        <taxon>Pleosporomycetidae</taxon>
        <taxon>Pleosporales</taxon>
        <taxon>Pleosporales incertae sedis</taxon>
        <taxon>Lojkania</taxon>
    </lineage>
</organism>
<accession>A0A9P4JYH4</accession>
<name>A0A9P4JYH4_9PLEO</name>
<proteinExistence type="predicted"/>
<feature type="region of interest" description="Disordered" evidence="1">
    <location>
        <begin position="411"/>
        <end position="435"/>
    </location>
</feature>
<comment type="caution">
    <text evidence="3">The sequence shown here is derived from an EMBL/GenBank/DDBJ whole genome shotgun (WGS) entry which is preliminary data.</text>
</comment>
<sequence length="435" mass="48901">MPTYRSINIELHSQFDVETIPEYCPRPQNYYTERSVYSRVPTLIDQEVSTISTYIPVLPGSQFWISYFISPPVPDEQHFFFKLFINNAHIVSWSCGKNDGWKGKTMFGLFEREEPEDGKKRFEKRVLRFTPPNKRDGEWEDIIDAFDQDAHLEIRVHRARGRRRVARETEDSTKTPHGSDGRGIELVNAGRAGCEHPKRFYKFALVDPIGQPFATFRYYYRTWDQLQELGLLEEDNDMSERSAGGVTLYDGMPDPEKRDGSSGKEGEGMETNEKNNDGKIAVLVRDHYVPTGAPDPGGEPLGKASGEQKEGDGGSGLENRARTYRLSVPPSLRLHPPVDTAKSLPSIPQKSDSLTSTAYRPHPAYPVEDWVARTPSPIKSIRDGISTPPLGGRGKFSGLSLMNVVSNVWKRRSTPSSEMSSDIASQIASRSRSVS</sequence>
<dbReference type="Proteomes" id="UP000800093">
    <property type="component" value="Unassembled WGS sequence"/>
</dbReference>
<dbReference type="Pfam" id="PF25534">
    <property type="entry name" value="DUF7918"/>
    <property type="match status" value="1"/>
</dbReference>
<feature type="region of interest" description="Disordered" evidence="1">
    <location>
        <begin position="237"/>
        <end position="360"/>
    </location>
</feature>
<feature type="compositionally biased region" description="Polar residues" evidence="1">
    <location>
        <begin position="346"/>
        <end position="358"/>
    </location>
</feature>